<dbReference type="Pfam" id="PF04542">
    <property type="entry name" value="Sigma70_r2"/>
    <property type="match status" value="1"/>
</dbReference>
<dbReference type="PATRIC" id="fig|43678.3.peg.2674"/>
<gene>
    <name evidence="8" type="primary">sigE_4</name>
    <name evidence="8" type="ORF">OJAG_25580</name>
</gene>
<dbReference type="InterPro" id="IPR013249">
    <property type="entry name" value="RNA_pol_sigma70_r4_t2"/>
</dbReference>
<dbReference type="InterPro" id="IPR039425">
    <property type="entry name" value="RNA_pol_sigma-70-like"/>
</dbReference>
<evidence type="ECO:0000256" key="2">
    <source>
        <dbReference type="ARBA" id="ARBA00023015"/>
    </source>
</evidence>
<dbReference type="GO" id="GO:0006352">
    <property type="term" value="P:DNA-templated transcription initiation"/>
    <property type="evidence" value="ECO:0007669"/>
    <property type="project" value="InterPro"/>
</dbReference>
<keyword evidence="3" id="KW-0731">Sigma factor</keyword>
<feature type="domain" description="RNA polymerase sigma factor 70 region 4 type 2" evidence="7">
    <location>
        <begin position="119"/>
        <end position="171"/>
    </location>
</feature>
<dbReference type="GO" id="GO:0016987">
    <property type="term" value="F:sigma factor activity"/>
    <property type="evidence" value="ECO:0007669"/>
    <property type="project" value="UniProtKB-KW"/>
</dbReference>
<dbReference type="InterPro" id="IPR013324">
    <property type="entry name" value="RNA_pol_sigma_r3/r4-like"/>
</dbReference>
<organism evidence="8 9">
    <name type="scientific">Oerskovia enterophila</name>
    <dbReference type="NCBI Taxonomy" id="43678"/>
    <lineage>
        <taxon>Bacteria</taxon>
        <taxon>Bacillati</taxon>
        <taxon>Actinomycetota</taxon>
        <taxon>Actinomycetes</taxon>
        <taxon>Micrococcales</taxon>
        <taxon>Cellulomonadaceae</taxon>
        <taxon>Oerskovia</taxon>
    </lineage>
</organism>
<dbReference type="STRING" id="43678.OJAG_25580"/>
<proteinExistence type="inferred from homology"/>
<sequence length="188" mass="21264">MAGDGAEEHVLPVARAEHRTRDTEFTAFMAEAEPLLARTAWLLCGDRHRAEELVQTALVRTYVAWPRARATDPLAYARRVIANARIDTWRKHRREHLVPPEDVPPSEVSSAEHAHVERDELTRALLQLSIRRRRVVVLRYLLDLPEREVADDLGISLGTVKSTASRGLAQLRVLLTPTDTPTSKETTR</sequence>
<evidence type="ECO:0000259" key="7">
    <source>
        <dbReference type="Pfam" id="PF08281"/>
    </source>
</evidence>
<dbReference type="AlphaFoldDB" id="A0A163R1D0"/>
<accession>A0A163R1D0</accession>
<protein>
    <submittedName>
        <fullName evidence="8">RNA polymerase sigma-E factor</fullName>
    </submittedName>
</protein>
<reference evidence="8 9" key="1">
    <citation type="submission" date="2016-01" db="EMBL/GenBank/DDBJ databases">
        <title>Genome sequence of Oerskovia enterophila VJag, an agar and cellulose degrading bacterium.</title>
        <authorList>
            <person name="Poehlein A."/>
            <person name="Jag V."/>
            <person name="Bengelsdorf F."/>
            <person name="Duerre P."/>
            <person name="Daniel R."/>
        </authorList>
    </citation>
    <scope>NUCLEOTIDE SEQUENCE [LARGE SCALE GENOMIC DNA]</scope>
    <source>
        <strain evidence="8 9">VJag</strain>
    </source>
</reference>
<keyword evidence="5" id="KW-0804">Transcription</keyword>
<keyword evidence="4" id="KW-0238">DNA-binding</keyword>
<dbReference type="Gene3D" id="1.10.1740.10">
    <property type="match status" value="1"/>
</dbReference>
<dbReference type="InterPro" id="IPR014325">
    <property type="entry name" value="RNA_pol_sigma-E_actinobac"/>
</dbReference>
<dbReference type="InterPro" id="IPR014284">
    <property type="entry name" value="RNA_pol_sigma-70_dom"/>
</dbReference>
<dbReference type="Proteomes" id="UP000076447">
    <property type="component" value="Unassembled WGS sequence"/>
</dbReference>
<dbReference type="SUPFAM" id="SSF88946">
    <property type="entry name" value="Sigma2 domain of RNA polymerase sigma factors"/>
    <property type="match status" value="1"/>
</dbReference>
<dbReference type="InterPro" id="IPR007627">
    <property type="entry name" value="RNA_pol_sigma70_r2"/>
</dbReference>
<evidence type="ECO:0000313" key="8">
    <source>
        <dbReference type="EMBL" id="KZM34752.1"/>
    </source>
</evidence>
<dbReference type="EMBL" id="LRIE01000077">
    <property type="protein sequence ID" value="KZM34752.1"/>
    <property type="molecule type" value="Genomic_DNA"/>
</dbReference>
<dbReference type="Pfam" id="PF08281">
    <property type="entry name" value="Sigma70_r4_2"/>
    <property type="match status" value="1"/>
</dbReference>
<evidence type="ECO:0000256" key="3">
    <source>
        <dbReference type="ARBA" id="ARBA00023082"/>
    </source>
</evidence>
<evidence type="ECO:0000259" key="6">
    <source>
        <dbReference type="Pfam" id="PF04542"/>
    </source>
</evidence>
<name>A0A163R1D0_9CELL</name>
<evidence type="ECO:0000256" key="5">
    <source>
        <dbReference type="ARBA" id="ARBA00023163"/>
    </source>
</evidence>
<keyword evidence="2" id="KW-0805">Transcription regulation</keyword>
<dbReference type="InterPro" id="IPR036388">
    <property type="entry name" value="WH-like_DNA-bd_sf"/>
</dbReference>
<dbReference type="SUPFAM" id="SSF88659">
    <property type="entry name" value="Sigma3 and sigma4 domains of RNA polymerase sigma factors"/>
    <property type="match status" value="1"/>
</dbReference>
<evidence type="ECO:0000256" key="1">
    <source>
        <dbReference type="ARBA" id="ARBA00010641"/>
    </source>
</evidence>
<dbReference type="NCBIfam" id="TIGR02937">
    <property type="entry name" value="sigma70-ECF"/>
    <property type="match status" value="1"/>
</dbReference>
<evidence type="ECO:0000313" key="9">
    <source>
        <dbReference type="Proteomes" id="UP000076447"/>
    </source>
</evidence>
<dbReference type="PANTHER" id="PTHR43133:SF50">
    <property type="entry name" value="ECF RNA POLYMERASE SIGMA FACTOR SIGM"/>
    <property type="match status" value="1"/>
</dbReference>
<comment type="caution">
    <text evidence="8">The sequence shown here is derived from an EMBL/GenBank/DDBJ whole genome shotgun (WGS) entry which is preliminary data.</text>
</comment>
<dbReference type="GO" id="GO:0003677">
    <property type="term" value="F:DNA binding"/>
    <property type="evidence" value="ECO:0007669"/>
    <property type="project" value="UniProtKB-KW"/>
</dbReference>
<comment type="similarity">
    <text evidence="1">Belongs to the sigma-70 factor family. ECF subfamily.</text>
</comment>
<dbReference type="InterPro" id="IPR013325">
    <property type="entry name" value="RNA_pol_sigma_r2"/>
</dbReference>
<feature type="domain" description="RNA polymerase sigma-70 region 2" evidence="6">
    <location>
        <begin position="33"/>
        <end position="94"/>
    </location>
</feature>
<dbReference type="Gene3D" id="1.10.10.10">
    <property type="entry name" value="Winged helix-like DNA-binding domain superfamily/Winged helix DNA-binding domain"/>
    <property type="match status" value="1"/>
</dbReference>
<evidence type="ECO:0000256" key="4">
    <source>
        <dbReference type="ARBA" id="ARBA00023125"/>
    </source>
</evidence>
<dbReference type="PANTHER" id="PTHR43133">
    <property type="entry name" value="RNA POLYMERASE ECF-TYPE SIGMA FACTO"/>
    <property type="match status" value="1"/>
</dbReference>
<dbReference type="NCBIfam" id="TIGR02983">
    <property type="entry name" value="SigE-fam_strep"/>
    <property type="match status" value="1"/>
</dbReference>